<feature type="compositionally biased region" description="Basic and acidic residues" evidence="1">
    <location>
        <begin position="1"/>
        <end position="11"/>
    </location>
</feature>
<feature type="region of interest" description="Disordered" evidence="1">
    <location>
        <begin position="278"/>
        <end position="304"/>
    </location>
</feature>
<evidence type="ECO:0000313" key="3">
    <source>
        <dbReference type="Proteomes" id="UP000241890"/>
    </source>
</evidence>
<dbReference type="InParanoid" id="A0A2R5FZX9"/>
<sequence length="1382" mass="153420">MGDGEQKEDAPVPRLKGLGKPEDDAEAQDRQDARTRARLAAAVSPQERHVFKLGDEEESAREDLVVGDAQKLEVKAVTETWLKYFAEKQINGVLYSAVRSLLHLLELPENPFTFLSNQLRISELFYSVTHTKHADFAFSTLDEKDPDTHVTHVMGNDHVWGLENLLWAIDADAVAELFQRIELACPAVLRPGTSEQGAYYLRHVNALTGPAIFHGNILPYLPTKIEIREDCMVSGPKFEKAVGIFANQIINEVFAVADQDPRLAIGVLIEKTQHLKGNGTGSHMGGGVGNNRLPSHGTKRMAGAKDNDDDYRLWTVDKIRASRNSFQSAIKAATVSSREIIFRFVLELPHLHHESAPTDASETEDLNRKVPEEETDEYDRGLESLTGRESSHDEDTIIVRGEGGQFVAFHKSFSLHFQLTDKDDGTPTASLRSFALFPFSSLCDGVFRSKRDAVFYAELFKTADGKCWTLDNKQDLHASFRASLKADLVKGYIAGDLIGAVEILITLTCMARRYAVIPDIIRLLHSQVGHLYGLTKWNEALRIVLERCRVNQDSNRFQDHAHGDADRRGRLGGFTDLHLVDKVVQQFRVYKKQLLMLVDASESSEMAVMCLPVQHKLYNMSDHITQRLVVDEKTTPAALENVNNMCEALVTTVSRDMVAVLTSSALHEDPSQNHDGGTPPRRESIVALIDEVIQQALLAPPKDLQTSGKMNPKDARRKRRSSIVDEGPVLGAEDSSSFDVFSSAGVETMEAYSNEMRATARARENVRVVSVPNAIKLAKKKRNVPTSIAREAVLLEYVTETRIDAVLRDIVLDVLNNGKLYPNPYPLVVARLRAEVARHALWREPDPDLLKLVSSSPSRISLCNLRCHLYKMTEANLFGTIGALRACEPALVERTLSTLEASGVISPAQGPNCALGDHPGAAPSSSARTRTAYEVSVSTSIGGAFVLHSCMSRLAQLQQQQSRQRHQKNHNPDQNADAKDGTGPTGQEGISISWSHELRNHPSLTLFETHVYDGPHATEAVDVHASHLIAHGLHLNDKSASNVLLCMATGQHAMKMINEDGAFDGGWKPMQMNERHRVLPHGPWSDEQESTTTSGDVDSASVSAESTLPPKRKLTELHEAGFFTRMQDKLYHPKYTHGAVFKAQQLRRDKALCKQELVRAIEAHEPVVVRVAVLFDTFYVVVTKVASLYFVQSPHGIVHSFAPAFYRYEALYQSVWGNMNQAMSAFQAICGGQQEMADPRDPGNPICEHYTLSLKLRVAQAYSEGKLATVYRGMLRLALLEGDKETVPDLLRMFKKESLARELSDLGSRSEVVRALLEERYRSEESRGKIKTRLLQALFGAFKFKVEGTLARADCVFFPGVHNAVHALLLKTDSAIGMDRIG</sequence>
<feature type="region of interest" description="Disordered" evidence="1">
    <location>
        <begin position="1078"/>
        <end position="1110"/>
    </location>
</feature>
<protein>
    <submittedName>
        <fullName evidence="2">Uncharacterized protein</fullName>
    </submittedName>
</protein>
<name>A0A2R5FZX9_9STRA</name>
<feature type="region of interest" description="Disordered" evidence="1">
    <location>
        <begin position="1"/>
        <end position="35"/>
    </location>
</feature>
<keyword evidence="3" id="KW-1185">Reference proteome</keyword>
<feature type="compositionally biased region" description="Polar residues" evidence="1">
    <location>
        <begin position="1090"/>
        <end position="1106"/>
    </location>
</feature>
<feature type="compositionally biased region" description="Basic and acidic residues" evidence="1">
    <location>
        <begin position="19"/>
        <end position="35"/>
    </location>
</feature>
<feature type="region of interest" description="Disordered" evidence="1">
    <location>
        <begin position="956"/>
        <end position="990"/>
    </location>
</feature>
<gene>
    <name evidence="2" type="ORF">FCC1311_005182</name>
</gene>
<accession>A0A2R5FZX9</accession>
<dbReference type="OrthoDB" id="542946at2759"/>
<comment type="caution">
    <text evidence="2">The sequence shown here is derived from an EMBL/GenBank/DDBJ whole genome shotgun (WGS) entry which is preliminary data.</text>
</comment>
<feature type="compositionally biased region" description="Basic and acidic residues" evidence="1">
    <location>
        <begin position="365"/>
        <end position="379"/>
    </location>
</feature>
<dbReference type="Proteomes" id="UP000241890">
    <property type="component" value="Unassembled WGS sequence"/>
</dbReference>
<organism evidence="2 3">
    <name type="scientific">Hondaea fermentalgiana</name>
    <dbReference type="NCBI Taxonomy" id="2315210"/>
    <lineage>
        <taxon>Eukaryota</taxon>
        <taxon>Sar</taxon>
        <taxon>Stramenopiles</taxon>
        <taxon>Bigyra</taxon>
        <taxon>Labyrinthulomycetes</taxon>
        <taxon>Thraustochytrida</taxon>
        <taxon>Thraustochytriidae</taxon>
        <taxon>Hondaea</taxon>
    </lineage>
</organism>
<dbReference type="EMBL" id="BEYU01000005">
    <property type="protein sequence ID" value="GBG24300.1"/>
    <property type="molecule type" value="Genomic_DNA"/>
</dbReference>
<reference evidence="2 3" key="1">
    <citation type="submission" date="2017-12" db="EMBL/GenBank/DDBJ databases">
        <title>Sequencing, de novo assembly and annotation of complete genome of a new Thraustochytrid species, strain FCC1311.</title>
        <authorList>
            <person name="Sedici K."/>
            <person name="Godart F."/>
            <person name="Aiese Cigliano R."/>
            <person name="Sanseverino W."/>
            <person name="Barakat M."/>
            <person name="Ortet P."/>
            <person name="Marechal E."/>
            <person name="Cagnac O."/>
            <person name="Amato A."/>
        </authorList>
    </citation>
    <scope>NUCLEOTIDE SEQUENCE [LARGE SCALE GENOMIC DNA]</scope>
</reference>
<evidence type="ECO:0000256" key="1">
    <source>
        <dbReference type="SAM" id="MobiDB-lite"/>
    </source>
</evidence>
<evidence type="ECO:0000313" key="2">
    <source>
        <dbReference type="EMBL" id="GBG24300.1"/>
    </source>
</evidence>
<feature type="compositionally biased region" description="Gly residues" evidence="1">
    <location>
        <begin position="278"/>
        <end position="289"/>
    </location>
</feature>
<proteinExistence type="predicted"/>
<feature type="region of interest" description="Disordered" evidence="1">
    <location>
        <begin position="700"/>
        <end position="730"/>
    </location>
</feature>
<feature type="region of interest" description="Disordered" evidence="1">
    <location>
        <begin position="354"/>
        <end position="379"/>
    </location>
</feature>